<dbReference type="InterPro" id="IPR032704">
    <property type="entry name" value="Cms1"/>
</dbReference>
<gene>
    <name evidence="2" type="primary">cms1</name>
    <name evidence="2" type="ORF">LTR97_011071</name>
</gene>
<feature type="region of interest" description="Disordered" evidence="1">
    <location>
        <begin position="1"/>
        <end position="57"/>
    </location>
</feature>
<dbReference type="GO" id="GO:0030686">
    <property type="term" value="C:90S preribosome"/>
    <property type="evidence" value="ECO:0007669"/>
    <property type="project" value="TreeGrafter"/>
</dbReference>
<dbReference type="Proteomes" id="UP001310594">
    <property type="component" value="Unassembled WGS sequence"/>
</dbReference>
<protein>
    <submittedName>
        <fullName evidence="2">Protein cms1</fullName>
    </submittedName>
</protein>
<dbReference type="PANTHER" id="PTHR24030:SF0">
    <property type="entry name" value="PROTEIN CMSS1"/>
    <property type="match status" value="1"/>
</dbReference>
<comment type="caution">
    <text evidence="2">The sequence shown here is derived from an EMBL/GenBank/DDBJ whole genome shotgun (WGS) entry which is preliminary data.</text>
</comment>
<evidence type="ECO:0000256" key="1">
    <source>
        <dbReference type="SAM" id="MobiDB-lite"/>
    </source>
</evidence>
<dbReference type="InterPro" id="IPR027417">
    <property type="entry name" value="P-loop_NTPase"/>
</dbReference>
<dbReference type="GO" id="GO:0005634">
    <property type="term" value="C:nucleus"/>
    <property type="evidence" value="ECO:0007669"/>
    <property type="project" value="TreeGrafter"/>
</dbReference>
<feature type="compositionally biased region" description="Basic and acidic residues" evidence="1">
    <location>
        <begin position="32"/>
        <end position="43"/>
    </location>
</feature>
<proteinExistence type="predicted"/>
<accession>A0AAN7W172</accession>
<evidence type="ECO:0000313" key="3">
    <source>
        <dbReference type="Proteomes" id="UP001310594"/>
    </source>
</evidence>
<dbReference type="Gene3D" id="3.40.50.300">
    <property type="entry name" value="P-loop containing nucleotide triphosphate hydrolases"/>
    <property type="match status" value="1"/>
</dbReference>
<dbReference type="EMBL" id="JAVRQU010000020">
    <property type="protein sequence ID" value="KAK5691900.1"/>
    <property type="molecule type" value="Genomic_DNA"/>
</dbReference>
<reference evidence="2" key="1">
    <citation type="submission" date="2023-08" db="EMBL/GenBank/DDBJ databases">
        <title>Black Yeasts Isolated from many extreme environments.</title>
        <authorList>
            <person name="Coleine C."/>
            <person name="Stajich J.E."/>
            <person name="Selbmann L."/>
        </authorList>
    </citation>
    <scope>NUCLEOTIDE SEQUENCE</scope>
    <source>
        <strain evidence="2">CCFEE 5810</strain>
    </source>
</reference>
<evidence type="ECO:0000313" key="2">
    <source>
        <dbReference type="EMBL" id="KAK5691900.1"/>
    </source>
</evidence>
<dbReference type="PANTHER" id="PTHR24030">
    <property type="entry name" value="PROTEIN CMSS1"/>
    <property type="match status" value="1"/>
</dbReference>
<name>A0AAN7W172_9PEZI</name>
<organism evidence="2 3">
    <name type="scientific">Elasticomyces elasticus</name>
    <dbReference type="NCBI Taxonomy" id="574655"/>
    <lineage>
        <taxon>Eukaryota</taxon>
        <taxon>Fungi</taxon>
        <taxon>Dikarya</taxon>
        <taxon>Ascomycota</taxon>
        <taxon>Pezizomycotina</taxon>
        <taxon>Dothideomycetes</taxon>
        <taxon>Dothideomycetidae</taxon>
        <taxon>Mycosphaerellales</taxon>
        <taxon>Teratosphaeriaceae</taxon>
        <taxon>Elasticomyces</taxon>
    </lineage>
</organism>
<dbReference type="AlphaFoldDB" id="A0AAN7W172"/>
<sequence>MSDSDDCNSGVPLVERLPNSTSPEPQPSAKRKREDDAKPESKRAAKRKKNTKKPKDVDDDALDVELGVNNAICHMDGRLLADHIAQRSKRFQPDMSMVEAEDIHIPERAILDTTSWDKPRSSENLTGFMEQFAGARRNKKGQKLLHAPVEKGSPHTLIIAAAGLRAADLSRAVRKFQTKDSAVAKLFAKHIKLKEAIEMVKTSRMGIGVGTPQRIIDLLEDGALSTTHLERIVVDASHIDQKKRGILDMKETQLPLVQLLSREDFKERYGSGEGKLELLFY</sequence>
<dbReference type="Pfam" id="PF14617">
    <property type="entry name" value="CMS1"/>
    <property type="match status" value="1"/>
</dbReference>
<dbReference type="SUPFAM" id="SSF52540">
    <property type="entry name" value="P-loop containing nucleoside triphosphate hydrolases"/>
    <property type="match status" value="1"/>
</dbReference>